<evidence type="ECO:0000256" key="8">
    <source>
        <dbReference type="PIRSR" id="PIRSR602403-1"/>
    </source>
</evidence>
<dbReference type="PANTHER" id="PTHR24291:SF50">
    <property type="entry name" value="BIFUNCTIONAL ALBAFLAVENONE MONOOXYGENASE_TERPENE SYNTHASE"/>
    <property type="match status" value="1"/>
</dbReference>
<keyword evidence="6 8" id="KW-0408">Iron</keyword>
<proteinExistence type="inferred from homology"/>
<dbReference type="Pfam" id="PF00067">
    <property type="entry name" value="p450"/>
    <property type="match status" value="1"/>
</dbReference>
<dbReference type="PRINTS" id="PR00465">
    <property type="entry name" value="EP450IV"/>
</dbReference>
<dbReference type="Proteomes" id="UP000469890">
    <property type="component" value="Unassembled WGS sequence"/>
</dbReference>
<protein>
    <submittedName>
        <fullName evidence="10">Cytochrome P450</fullName>
    </submittedName>
</protein>
<dbReference type="SUPFAM" id="SSF48264">
    <property type="entry name" value="Cytochrome P450"/>
    <property type="match status" value="1"/>
</dbReference>
<dbReference type="PROSITE" id="PS00086">
    <property type="entry name" value="CYTOCHROME_P450"/>
    <property type="match status" value="1"/>
</dbReference>
<dbReference type="InterPro" id="IPR050196">
    <property type="entry name" value="Cytochrome_P450_Monoox"/>
</dbReference>
<sequence>MESNSVVLSAVKAVASKSNNLSRTQKVVSISAAVVATLTYVLFKKTTTPPKRLRHIPHVGYVKMMMAFLTGKPIPDIHKTCIDPLIANSSLGLYLRPSRRVWNIYVTEPELAKIVYNKNDLFPKLDLTRHNAGTYNGKFSARSNNLFFSTGDEWKRQRRIANPAFHRAMPISLFGLYAEKLFASIAKSHSTDGNVVDLGGYVTNFTLDIIGDAGFDFKFNSLQDSTSEYVTRYEKVVEALMDPLFYFFPALDKDYLWLFPKRQEVHKELGVFLDMVQEIIVKKRQTLAEQKRLTQLTVSNGEAVNDVERKASDKDILTLLIESADEEENKDISEISDDMLLSNMCVLFTAGHDTTTAALLFCIYELAVNQDIQEKARNEIISILGDENSDVLPTAEQLLKMEYLNTVIKETLRLHSPVAVSSPRLAMQDCMLGSTFVPKGSTVVIDAISIHRNPKYWKHPDVFNPDRFAAGGEAEKHAGSGLTYVPFGGGARHCIGRNFAMNEQKVMLSMFLRKYTWTLSKDSMHTAGLVTKGIFLLNTPEMKVSLTSRY</sequence>
<evidence type="ECO:0000256" key="9">
    <source>
        <dbReference type="RuleBase" id="RU000461"/>
    </source>
</evidence>
<keyword evidence="4 8" id="KW-0479">Metal-binding</keyword>
<evidence type="ECO:0000256" key="5">
    <source>
        <dbReference type="ARBA" id="ARBA00023002"/>
    </source>
</evidence>
<dbReference type="GO" id="GO:0016705">
    <property type="term" value="F:oxidoreductase activity, acting on paired donors, with incorporation or reduction of molecular oxygen"/>
    <property type="evidence" value="ECO:0007669"/>
    <property type="project" value="InterPro"/>
</dbReference>
<comment type="caution">
    <text evidence="10">The sequence shown here is derived from an EMBL/GenBank/DDBJ whole genome shotgun (WGS) entry which is preliminary data.</text>
</comment>
<keyword evidence="7 9" id="KW-0503">Monooxygenase</keyword>
<dbReference type="InterPro" id="IPR002403">
    <property type="entry name" value="Cyt_P450_E_grp-IV"/>
</dbReference>
<comment type="similarity">
    <text evidence="2 9">Belongs to the cytochrome P450 family.</text>
</comment>
<dbReference type="PANTHER" id="PTHR24291">
    <property type="entry name" value="CYTOCHROME P450 FAMILY 4"/>
    <property type="match status" value="1"/>
</dbReference>
<keyword evidence="3 8" id="KW-0349">Heme</keyword>
<dbReference type="Gene3D" id="1.10.630.10">
    <property type="entry name" value="Cytochrome P450"/>
    <property type="match status" value="1"/>
</dbReference>
<dbReference type="GO" id="GO:0005506">
    <property type="term" value="F:iron ion binding"/>
    <property type="evidence" value="ECO:0007669"/>
    <property type="project" value="InterPro"/>
</dbReference>
<organism evidence="10 11">
    <name type="scientific">Mucor circinelloides f. lusitanicus</name>
    <name type="common">Mucor racemosus var. lusitanicus</name>
    <dbReference type="NCBI Taxonomy" id="29924"/>
    <lineage>
        <taxon>Eukaryota</taxon>
        <taxon>Fungi</taxon>
        <taxon>Fungi incertae sedis</taxon>
        <taxon>Mucoromycota</taxon>
        <taxon>Mucoromycotina</taxon>
        <taxon>Mucoromycetes</taxon>
        <taxon>Mucorales</taxon>
        <taxon>Mucorineae</taxon>
        <taxon>Mucoraceae</taxon>
        <taxon>Mucor</taxon>
    </lineage>
</organism>
<accession>A0A8H4F446</accession>
<dbReference type="PRINTS" id="PR00385">
    <property type="entry name" value="P450"/>
</dbReference>
<dbReference type="GO" id="GO:0020037">
    <property type="term" value="F:heme binding"/>
    <property type="evidence" value="ECO:0007669"/>
    <property type="project" value="InterPro"/>
</dbReference>
<feature type="binding site" description="axial binding residue" evidence="8">
    <location>
        <position position="494"/>
    </location>
    <ligand>
        <name>heme</name>
        <dbReference type="ChEBI" id="CHEBI:30413"/>
    </ligand>
    <ligandPart>
        <name>Fe</name>
        <dbReference type="ChEBI" id="CHEBI:18248"/>
    </ligandPart>
</feature>
<evidence type="ECO:0000256" key="2">
    <source>
        <dbReference type="ARBA" id="ARBA00010617"/>
    </source>
</evidence>
<gene>
    <name evidence="10" type="ORF">FB192DRAFT_1371715</name>
</gene>
<evidence type="ECO:0000256" key="7">
    <source>
        <dbReference type="ARBA" id="ARBA00023033"/>
    </source>
</evidence>
<comment type="cofactor">
    <cofactor evidence="1 8">
        <name>heme</name>
        <dbReference type="ChEBI" id="CHEBI:30413"/>
    </cofactor>
</comment>
<dbReference type="InterPro" id="IPR017972">
    <property type="entry name" value="Cyt_P450_CS"/>
</dbReference>
<evidence type="ECO:0000313" key="10">
    <source>
        <dbReference type="EMBL" id="KAF1804200.1"/>
    </source>
</evidence>
<keyword evidence="5 9" id="KW-0560">Oxidoreductase</keyword>
<dbReference type="InterPro" id="IPR001128">
    <property type="entry name" value="Cyt_P450"/>
</dbReference>
<evidence type="ECO:0000256" key="6">
    <source>
        <dbReference type="ARBA" id="ARBA00023004"/>
    </source>
</evidence>
<reference evidence="10 11" key="1">
    <citation type="submission" date="2019-09" db="EMBL/GenBank/DDBJ databases">
        <authorList>
            <consortium name="DOE Joint Genome Institute"/>
            <person name="Mondo S.J."/>
            <person name="Navarro-Mendoza M.I."/>
            <person name="Perez-Arques C."/>
            <person name="Panchal S."/>
            <person name="Nicolas F.E."/>
            <person name="Ganguly P."/>
            <person name="Pangilinan J."/>
            <person name="Grigoriev I."/>
            <person name="Heitman J."/>
            <person name="Sanya K."/>
            <person name="Garre V."/>
        </authorList>
    </citation>
    <scope>NUCLEOTIDE SEQUENCE [LARGE SCALE GENOMIC DNA]</scope>
    <source>
        <strain evidence="10 11">MU402</strain>
    </source>
</reference>
<dbReference type="AlphaFoldDB" id="A0A8H4F446"/>
<evidence type="ECO:0000256" key="1">
    <source>
        <dbReference type="ARBA" id="ARBA00001971"/>
    </source>
</evidence>
<dbReference type="GO" id="GO:0004497">
    <property type="term" value="F:monooxygenase activity"/>
    <property type="evidence" value="ECO:0007669"/>
    <property type="project" value="UniProtKB-KW"/>
</dbReference>
<dbReference type="InterPro" id="IPR036396">
    <property type="entry name" value="Cyt_P450_sf"/>
</dbReference>
<evidence type="ECO:0000256" key="3">
    <source>
        <dbReference type="ARBA" id="ARBA00022617"/>
    </source>
</evidence>
<dbReference type="EMBL" id="JAAECE010000003">
    <property type="protein sequence ID" value="KAF1804200.1"/>
    <property type="molecule type" value="Genomic_DNA"/>
</dbReference>
<name>A0A8H4F446_MUCCL</name>
<evidence type="ECO:0000256" key="4">
    <source>
        <dbReference type="ARBA" id="ARBA00022723"/>
    </source>
</evidence>
<evidence type="ECO:0000313" key="11">
    <source>
        <dbReference type="Proteomes" id="UP000469890"/>
    </source>
</evidence>